<dbReference type="EMBL" id="JAXOJX010000111">
    <property type="protein sequence ID" value="MDZ5461390.1"/>
    <property type="molecule type" value="Genomic_DNA"/>
</dbReference>
<organism evidence="1 2">
    <name type="scientific">Azohydromonas lata</name>
    <dbReference type="NCBI Taxonomy" id="45677"/>
    <lineage>
        <taxon>Bacteria</taxon>
        <taxon>Pseudomonadati</taxon>
        <taxon>Pseudomonadota</taxon>
        <taxon>Betaproteobacteria</taxon>
        <taxon>Burkholderiales</taxon>
        <taxon>Sphaerotilaceae</taxon>
        <taxon>Azohydromonas</taxon>
    </lineage>
</organism>
<dbReference type="Pfam" id="PF11939">
    <property type="entry name" value="NiFe-hyd_HybE"/>
    <property type="match status" value="1"/>
</dbReference>
<comment type="caution">
    <text evidence="1">The sequence shown here is derived from an EMBL/GenBank/DDBJ whole genome shotgun (WGS) entry which is preliminary data.</text>
</comment>
<dbReference type="Gene3D" id="3.30.1460.40">
    <property type="entry name" value="[NiFe]-hydrogenase assembly chaperone, HybE"/>
    <property type="match status" value="1"/>
</dbReference>
<reference evidence="1 2" key="1">
    <citation type="submission" date="2023-11" db="EMBL/GenBank/DDBJ databases">
        <title>Draft genome of Azohydromonas lata strain H1 (DSM1123), a polyhydroxyalkanoate producer.</title>
        <authorList>
            <person name="Traversa D."/>
            <person name="D'Addabbo P."/>
            <person name="Pazzani C."/>
            <person name="Manzari C."/>
            <person name="Chiara M."/>
            <person name="Scrascia M."/>
        </authorList>
    </citation>
    <scope>NUCLEOTIDE SEQUENCE [LARGE SCALE GENOMIC DNA]</scope>
    <source>
        <strain evidence="1 2">H1</strain>
    </source>
</reference>
<protein>
    <submittedName>
        <fullName evidence="1">[NiFe]-hydrogenase assembly chaperone HybE</fullName>
    </submittedName>
</protein>
<proteinExistence type="predicted"/>
<dbReference type="InterPro" id="IPR038530">
    <property type="entry name" value="NiFe-hyd_HybE_sf"/>
</dbReference>
<dbReference type="NCBIfam" id="TIGR03993">
    <property type="entry name" value="hydrog_HybE"/>
    <property type="match status" value="1"/>
</dbReference>
<accession>A0ABU5IR63</accession>
<dbReference type="Proteomes" id="UP001293718">
    <property type="component" value="Unassembled WGS sequence"/>
</dbReference>
<feature type="non-terminal residue" evidence="1">
    <location>
        <position position="147"/>
    </location>
</feature>
<keyword evidence="2" id="KW-1185">Reference proteome</keyword>
<name>A0ABU5IR63_9BURK</name>
<gene>
    <name evidence="1" type="primary">hybE</name>
    <name evidence="1" type="ORF">SM757_32925</name>
</gene>
<dbReference type="RefSeq" id="WP_322468564.1">
    <property type="nucleotide sequence ID" value="NZ_JAXOJX010000111.1"/>
</dbReference>
<sequence length="147" mass="15428">MQRVEMLVGAFEHIARTRMAGVPVLHAGLKTEALGFAPQCCDEGLPGVLGVLVTPWFMNLLWLPPDDAPALALGASRLRRLGGETLSFLGAEEAGCRFEACSLFSPMFEFQDQDAARAVALAALQALRGAPVKADVAPAPVAAATVV</sequence>
<evidence type="ECO:0000313" key="1">
    <source>
        <dbReference type="EMBL" id="MDZ5461390.1"/>
    </source>
</evidence>
<evidence type="ECO:0000313" key="2">
    <source>
        <dbReference type="Proteomes" id="UP001293718"/>
    </source>
</evidence>
<dbReference type="InterPro" id="IPR023994">
    <property type="entry name" value="NiFe-hyd_HybE"/>
</dbReference>